<keyword evidence="4" id="KW-0408">Iron</keyword>
<dbReference type="InterPro" id="IPR036188">
    <property type="entry name" value="FAD/NAD-bd_sf"/>
</dbReference>
<dbReference type="EMBL" id="FNGS01000002">
    <property type="protein sequence ID" value="SDL44054.1"/>
    <property type="molecule type" value="Genomic_DNA"/>
</dbReference>
<dbReference type="Pfam" id="PF12831">
    <property type="entry name" value="FAD_oxidored"/>
    <property type="match status" value="1"/>
</dbReference>
<dbReference type="GO" id="GO:0016491">
    <property type="term" value="F:oxidoreductase activity"/>
    <property type="evidence" value="ECO:0007669"/>
    <property type="project" value="UniProtKB-KW"/>
</dbReference>
<keyword evidence="2" id="KW-0479">Metal-binding</keyword>
<dbReference type="SUPFAM" id="SSF51905">
    <property type="entry name" value="FAD/NAD(P)-binding domain"/>
    <property type="match status" value="1"/>
</dbReference>
<reference evidence="6 7" key="1">
    <citation type="submission" date="2016-10" db="EMBL/GenBank/DDBJ databases">
        <authorList>
            <person name="de Groot N.N."/>
        </authorList>
    </citation>
    <scope>NUCLEOTIDE SEQUENCE [LARGE SCALE GENOMIC DNA]</scope>
    <source>
        <strain evidence="6 7">DSM 21668</strain>
    </source>
</reference>
<keyword evidence="3" id="KW-0560">Oxidoreductase</keyword>
<dbReference type="GO" id="GO:0046872">
    <property type="term" value="F:metal ion binding"/>
    <property type="evidence" value="ECO:0007669"/>
    <property type="project" value="UniProtKB-KW"/>
</dbReference>
<dbReference type="InterPro" id="IPR026444">
    <property type="entry name" value="Secre_tail"/>
</dbReference>
<dbReference type="GO" id="GO:0051539">
    <property type="term" value="F:4 iron, 4 sulfur cluster binding"/>
    <property type="evidence" value="ECO:0007669"/>
    <property type="project" value="UniProtKB-KW"/>
</dbReference>
<organism evidence="6 7">
    <name type="scientific">Siphonobacter aquaeclarae</name>
    <dbReference type="NCBI Taxonomy" id="563176"/>
    <lineage>
        <taxon>Bacteria</taxon>
        <taxon>Pseudomonadati</taxon>
        <taxon>Bacteroidota</taxon>
        <taxon>Cytophagia</taxon>
        <taxon>Cytophagales</taxon>
        <taxon>Cytophagaceae</taxon>
        <taxon>Siphonobacter</taxon>
    </lineage>
</organism>
<evidence type="ECO:0000313" key="6">
    <source>
        <dbReference type="EMBL" id="SDL44054.1"/>
    </source>
</evidence>
<gene>
    <name evidence="6" type="ORF">SAMN04488090_0856</name>
</gene>
<evidence type="ECO:0000256" key="1">
    <source>
        <dbReference type="ARBA" id="ARBA00022485"/>
    </source>
</evidence>
<keyword evidence="1" id="KW-0004">4Fe-4S</keyword>
<accession>A0A1G9K3Q4</accession>
<dbReference type="Gene3D" id="2.60.40.10">
    <property type="entry name" value="Immunoglobulins"/>
    <property type="match status" value="1"/>
</dbReference>
<dbReference type="NCBIfam" id="TIGR04183">
    <property type="entry name" value="Por_Secre_tail"/>
    <property type="match status" value="1"/>
</dbReference>
<dbReference type="InterPro" id="IPR039650">
    <property type="entry name" value="HdrA-like"/>
</dbReference>
<dbReference type="Proteomes" id="UP000198901">
    <property type="component" value="Unassembled WGS sequence"/>
</dbReference>
<dbReference type="STRING" id="563176.SAMN04488090_0856"/>
<dbReference type="RefSeq" id="WP_093198253.1">
    <property type="nucleotide sequence ID" value="NZ_FNGS01000002.1"/>
</dbReference>
<evidence type="ECO:0000256" key="3">
    <source>
        <dbReference type="ARBA" id="ARBA00023002"/>
    </source>
</evidence>
<name>A0A1G9K3Q4_9BACT</name>
<dbReference type="OrthoDB" id="668499at2"/>
<dbReference type="PANTHER" id="PTHR43498:SF1">
    <property type="entry name" value="COB--COM HETERODISULFIDE REDUCTASE IRON-SULFUR SUBUNIT A"/>
    <property type="match status" value="1"/>
</dbReference>
<evidence type="ECO:0000256" key="5">
    <source>
        <dbReference type="ARBA" id="ARBA00023014"/>
    </source>
</evidence>
<protein>
    <submittedName>
        <fullName evidence="6">Por secretion system C-terminal sorting domain-containing protein</fullName>
    </submittedName>
</protein>
<evidence type="ECO:0000256" key="4">
    <source>
        <dbReference type="ARBA" id="ARBA00023004"/>
    </source>
</evidence>
<evidence type="ECO:0000256" key="2">
    <source>
        <dbReference type="ARBA" id="ARBA00022723"/>
    </source>
</evidence>
<sequence length="706" mass="78403">MLTVRFSPRKLIVLLLLPLFHTTAQTRLSADVCIYGGTSAGVIAAYTASKLGKSVILIEPGKYLGGMTTGGLGFTDVGKKEAITGLARDFYRRVGAAYKKSESFQFEPHVAAEVFQAYLKQSVVKITYQNHLTAVRKEANRLAEITTENPAGQKQIVSAAVFLDCSYEGDLMAKAGVSYTAGREGNKKYREKSNGVYLVNFFTQFPENIDPYKIPGNPASGFVWGISGGKIETNGSGDNKIQAYNYRLCLTSDPGNQLPFSRPADYDSTRYELLLRLIAAKPGMTIDDCLAFRTIPNKKVDVNNAGPFSTDMIGENYDYVEADYATRDLIARKHANYIKGFLHFIAYDPRIPAAMQKDMRRWGYPKDEYTDNGNWSPQLYVREARRMISEYVVTEANCMGNTTVDDGVAWASYTMDSHHVQRGIVVQNGKTMIKNEGNVQYDVPKPFPISYRSIVPKEAECANLIVPVCVSASHIAYGSVRMEPVFMALAQAGAVAAAMSIASGKPVQQIDVGLLQQELLVDSLVNNPIILPGNAPLSLKLVGFTAIRKDRSSRLEWRTVDERNVGHFAIERSSDGTEFLPISFLTAQNSSSQSYEYVDSENYRGVRYYRLKMVDQNGSYQYSRTLSLVEEGTLAIGPNPVRETLKVLAEDPMLAGTEALVFDLLGMIRHRFTLTKTTEETSLKHLSPGVYLLRFQTGKMFRLVKE</sequence>
<dbReference type="PANTHER" id="PTHR43498">
    <property type="entry name" value="FERREDOXIN:COB-COM HETERODISULFIDE REDUCTASE SUBUNIT A"/>
    <property type="match status" value="1"/>
</dbReference>
<evidence type="ECO:0000313" key="7">
    <source>
        <dbReference type="Proteomes" id="UP000198901"/>
    </source>
</evidence>
<dbReference type="InterPro" id="IPR013783">
    <property type="entry name" value="Ig-like_fold"/>
</dbReference>
<dbReference type="Gene3D" id="3.50.50.60">
    <property type="entry name" value="FAD/NAD(P)-binding domain"/>
    <property type="match status" value="1"/>
</dbReference>
<dbReference type="AlphaFoldDB" id="A0A1G9K3Q4"/>
<proteinExistence type="predicted"/>
<keyword evidence="7" id="KW-1185">Reference proteome</keyword>
<keyword evidence="5" id="KW-0411">Iron-sulfur</keyword>